<accession>D1B8G1</accession>
<dbReference type="KEGG" id="tai:Taci_0327"/>
<dbReference type="EnsemblBacteria" id="ACZ18564">
    <property type="protein sequence ID" value="ACZ18564"/>
    <property type="gene ID" value="Taci_0327"/>
</dbReference>
<sequence>MLSLVRGGPKVLMLETTRSGEDLAELEAFLAALCPSSSADPMGAVETASEEATLVIFMASGEEPAMRVYSTHLPPEDLLCQLINRRLCEKVDNLCPSPGTAVMRLVGTPEGLNLAMERIASDLNGTVGERPHNFVCPAGSRTVIYFTQNPLNRPLRMEDLSPRAVLVDRPCGEVLSHLRENAMDYLSLAMGGPDWNQVDIRIYDAEGRYDLHYRRLMGAIEGIDAGLVLSEAWGRDQAFILMSVPVYVVRLFTPLDPSEIKRMCMGLEYSPKGERWVDLDVICSGKKVSWTGLEHPGTRDSLGEAMRRELLGRMNQGGLKRLLEAEGELMGG</sequence>
<reference evidence="1 2" key="1">
    <citation type="journal article" date="2009" name="Stand. Genomic Sci.">
        <title>Complete genome sequence of Thermanaerovibrio acidaminovorans type strain (Su883).</title>
        <authorList>
            <person name="Chovatia M."/>
            <person name="Sikorski J."/>
            <person name="Schroder M."/>
            <person name="Lapidus A."/>
            <person name="Nolan M."/>
            <person name="Tice H."/>
            <person name="Glavina Del Rio T."/>
            <person name="Copeland A."/>
            <person name="Cheng J.F."/>
            <person name="Lucas S."/>
            <person name="Chen F."/>
            <person name="Bruce D."/>
            <person name="Goodwin L."/>
            <person name="Pitluck S."/>
            <person name="Ivanova N."/>
            <person name="Mavromatis K."/>
            <person name="Ovchinnikova G."/>
            <person name="Pati A."/>
            <person name="Chen A."/>
            <person name="Palaniappan K."/>
            <person name="Land M."/>
            <person name="Hauser L."/>
            <person name="Chang Y.J."/>
            <person name="Jeffries C.D."/>
            <person name="Chain P."/>
            <person name="Saunders E."/>
            <person name="Detter J.C."/>
            <person name="Brettin T."/>
            <person name="Rohde M."/>
            <person name="Goker M."/>
            <person name="Spring S."/>
            <person name="Bristow J."/>
            <person name="Markowitz V."/>
            <person name="Hugenholtz P."/>
            <person name="Kyrpides N.C."/>
            <person name="Klenk H.P."/>
            <person name="Eisen J.A."/>
        </authorList>
    </citation>
    <scope>NUCLEOTIDE SEQUENCE [LARGE SCALE GENOMIC DNA]</scope>
    <source>
        <strain evidence="2">ATCC 49978 / DSM 6589 / Su883</strain>
    </source>
</reference>
<proteinExistence type="predicted"/>
<dbReference type="OrthoDB" id="2383at2"/>
<dbReference type="STRING" id="525903.Taci_0327"/>
<organism evidence="1 2">
    <name type="scientific">Thermanaerovibrio acidaminovorans (strain ATCC 49978 / DSM 6589 / Su883)</name>
    <name type="common">Selenomonas acidaminovorans</name>
    <dbReference type="NCBI Taxonomy" id="525903"/>
    <lineage>
        <taxon>Bacteria</taxon>
        <taxon>Thermotogati</taxon>
        <taxon>Synergistota</taxon>
        <taxon>Synergistia</taxon>
        <taxon>Synergistales</taxon>
        <taxon>Synergistaceae</taxon>
        <taxon>Thermanaerovibrio</taxon>
    </lineage>
</organism>
<evidence type="ECO:0000313" key="1">
    <source>
        <dbReference type="EMBL" id="ACZ18564.1"/>
    </source>
</evidence>
<dbReference type="eggNOG" id="ENOG502ZC5B">
    <property type="taxonomic scope" value="Bacteria"/>
</dbReference>
<dbReference type="AlphaFoldDB" id="D1B8G1"/>
<dbReference type="RefSeq" id="WP_012869080.1">
    <property type="nucleotide sequence ID" value="NC_013522.1"/>
</dbReference>
<gene>
    <name evidence="1" type="ordered locus">Taci_0327</name>
</gene>
<dbReference type="HOGENOM" id="CLU_071259_0_0_0"/>
<dbReference type="Proteomes" id="UP000002030">
    <property type="component" value="Chromosome"/>
</dbReference>
<name>D1B8G1_THEAS</name>
<evidence type="ECO:0000313" key="2">
    <source>
        <dbReference type="Proteomes" id="UP000002030"/>
    </source>
</evidence>
<protein>
    <submittedName>
        <fullName evidence="1">Uncharacterized protein</fullName>
    </submittedName>
</protein>
<keyword evidence="2" id="KW-1185">Reference proteome</keyword>
<dbReference type="EMBL" id="CP001818">
    <property type="protein sequence ID" value="ACZ18564.1"/>
    <property type="molecule type" value="Genomic_DNA"/>
</dbReference>